<evidence type="ECO:0000256" key="1">
    <source>
        <dbReference type="SAM" id="MobiDB-lite"/>
    </source>
</evidence>
<reference evidence="2" key="1">
    <citation type="journal article" date="2020" name="Stud. Mycol.">
        <title>101 Dothideomycetes genomes: a test case for predicting lifestyles and emergence of pathogens.</title>
        <authorList>
            <person name="Haridas S."/>
            <person name="Albert R."/>
            <person name="Binder M."/>
            <person name="Bloem J."/>
            <person name="Labutti K."/>
            <person name="Salamov A."/>
            <person name="Andreopoulos B."/>
            <person name="Baker S."/>
            <person name="Barry K."/>
            <person name="Bills G."/>
            <person name="Bluhm B."/>
            <person name="Cannon C."/>
            <person name="Castanera R."/>
            <person name="Culley D."/>
            <person name="Daum C."/>
            <person name="Ezra D."/>
            <person name="Gonzalez J."/>
            <person name="Henrissat B."/>
            <person name="Kuo A."/>
            <person name="Liang C."/>
            <person name="Lipzen A."/>
            <person name="Lutzoni F."/>
            <person name="Magnuson J."/>
            <person name="Mondo S."/>
            <person name="Nolan M."/>
            <person name="Ohm R."/>
            <person name="Pangilinan J."/>
            <person name="Park H.-J."/>
            <person name="Ramirez L."/>
            <person name="Alfaro M."/>
            <person name="Sun H."/>
            <person name="Tritt A."/>
            <person name="Yoshinaga Y."/>
            <person name="Zwiers L.-H."/>
            <person name="Turgeon B."/>
            <person name="Goodwin S."/>
            <person name="Spatafora J."/>
            <person name="Crous P."/>
            <person name="Grigoriev I."/>
        </authorList>
    </citation>
    <scope>NUCLEOTIDE SEQUENCE</scope>
    <source>
        <strain evidence="2">CBS 122681</strain>
    </source>
</reference>
<organism evidence="2 3">
    <name type="scientific">Lophiostoma macrostomum CBS 122681</name>
    <dbReference type="NCBI Taxonomy" id="1314788"/>
    <lineage>
        <taxon>Eukaryota</taxon>
        <taxon>Fungi</taxon>
        <taxon>Dikarya</taxon>
        <taxon>Ascomycota</taxon>
        <taxon>Pezizomycotina</taxon>
        <taxon>Dothideomycetes</taxon>
        <taxon>Pleosporomycetidae</taxon>
        <taxon>Pleosporales</taxon>
        <taxon>Lophiostomataceae</taxon>
        <taxon>Lophiostoma</taxon>
    </lineage>
</organism>
<gene>
    <name evidence="2" type="ORF">K491DRAFT_136886</name>
</gene>
<accession>A0A6A6TLK3</accession>
<name>A0A6A6TLK3_9PLEO</name>
<evidence type="ECO:0000313" key="3">
    <source>
        <dbReference type="Proteomes" id="UP000799324"/>
    </source>
</evidence>
<proteinExistence type="predicted"/>
<dbReference type="Proteomes" id="UP000799324">
    <property type="component" value="Unassembled WGS sequence"/>
</dbReference>
<feature type="region of interest" description="Disordered" evidence="1">
    <location>
        <begin position="26"/>
        <end position="66"/>
    </location>
</feature>
<dbReference type="AlphaFoldDB" id="A0A6A6TLK3"/>
<keyword evidence="3" id="KW-1185">Reference proteome</keyword>
<evidence type="ECO:0000313" key="2">
    <source>
        <dbReference type="EMBL" id="KAF2659833.1"/>
    </source>
</evidence>
<protein>
    <submittedName>
        <fullName evidence="2">Uncharacterized protein</fullName>
    </submittedName>
</protein>
<dbReference type="EMBL" id="MU004304">
    <property type="protein sequence ID" value="KAF2659833.1"/>
    <property type="molecule type" value="Genomic_DNA"/>
</dbReference>
<sequence>MRPICYQSGKKRERCPRVKFRIRVCNSSSPTTQPPKHPIRSSHPTVRPVHPNKPIQVPMQCPQFQP</sequence>